<protein>
    <recommendedName>
        <fullName evidence="2 9">DNA polymerase III subunit delta</fullName>
        <ecNumber evidence="1 9">2.7.7.7</ecNumber>
    </recommendedName>
</protein>
<evidence type="ECO:0000256" key="2">
    <source>
        <dbReference type="ARBA" id="ARBA00017703"/>
    </source>
</evidence>
<evidence type="ECO:0000256" key="5">
    <source>
        <dbReference type="ARBA" id="ARBA00022705"/>
    </source>
</evidence>
<dbReference type="EMBL" id="PIQE01000001">
    <property type="protein sequence ID" value="RUO74257.1"/>
    <property type="molecule type" value="Genomic_DNA"/>
</dbReference>
<dbReference type="NCBIfam" id="TIGR01128">
    <property type="entry name" value="holA"/>
    <property type="match status" value="1"/>
</dbReference>
<evidence type="ECO:0000259" key="10">
    <source>
        <dbReference type="Pfam" id="PF06144"/>
    </source>
</evidence>
<evidence type="ECO:0000256" key="6">
    <source>
        <dbReference type="ARBA" id="ARBA00022932"/>
    </source>
</evidence>
<evidence type="ECO:0000256" key="4">
    <source>
        <dbReference type="ARBA" id="ARBA00022695"/>
    </source>
</evidence>
<proteinExistence type="inferred from homology"/>
<name>A0A432Z8N2_9GAMM</name>
<dbReference type="InterPro" id="IPR008921">
    <property type="entry name" value="DNA_pol3_clamp-load_cplx_C"/>
</dbReference>
<dbReference type="PANTHER" id="PTHR34388:SF1">
    <property type="entry name" value="DNA POLYMERASE III SUBUNIT DELTA"/>
    <property type="match status" value="1"/>
</dbReference>
<dbReference type="SUPFAM" id="SSF48019">
    <property type="entry name" value="post-AAA+ oligomerization domain-like"/>
    <property type="match status" value="1"/>
</dbReference>
<dbReference type="Proteomes" id="UP000287022">
    <property type="component" value="Unassembled WGS sequence"/>
</dbReference>
<dbReference type="InterPro" id="IPR027417">
    <property type="entry name" value="P-loop_NTPase"/>
</dbReference>
<dbReference type="AlphaFoldDB" id="A0A432Z8N2"/>
<reference evidence="12" key="1">
    <citation type="journal article" date="2018" name="Front. Microbiol.">
        <title>Genome-Based Analysis Reveals the Taxonomy and Diversity of the Family Idiomarinaceae.</title>
        <authorList>
            <person name="Liu Y."/>
            <person name="Lai Q."/>
            <person name="Shao Z."/>
        </authorList>
    </citation>
    <scope>NUCLEOTIDE SEQUENCE [LARGE SCALE GENOMIC DNA]</scope>
    <source>
        <strain evidence="12">c121</strain>
    </source>
</reference>
<dbReference type="Pfam" id="PF06144">
    <property type="entry name" value="DNA_pol3_delta"/>
    <property type="match status" value="1"/>
</dbReference>
<organism evidence="11 12">
    <name type="scientific">Pseudidiomarina sediminum</name>
    <dbReference type="NCBI Taxonomy" id="431675"/>
    <lineage>
        <taxon>Bacteria</taxon>
        <taxon>Pseudomonadati</taxon>
        <taxon>Pseudomonadota</taxon>
        <taxon>Gammaproteobacteria</taxon>
        <taxon>Alteromonadales</taxon>
        <taxon>Idiomarinaceae</taxon>
        <taxon>Pseudidiomarina</taxon>
    </lineage>
</organism>
<dbReference type="CDD" id="cd18138">
    <property type="entry name" value="HLD_clamp_pol_III_delta"/>
    <property type="match status" value="1"/>
</dbReference>
<evidence type="ECO:0000313" key="11">
    <source>
        <dbReference type="EMBL" id="RUO74257.1"/>
    </source>
</evidence>
<keyword evidence="12" id="KW-1185">Reference proteome</keyword>
<dbReference type="PANTHER" id="PTHR34388">
    <property type="entry name" value="DNA POLYMERASE III SUBUNIT DELTA"/>
    <property type="match status" value="1"/>
</dbReference>
<dbReference type="Gene3D" id="3.40.50.300">
    <property type="entry name" value="P-loop containing nucleotide triphosphate hydrolases"/>
    <property type="match status" value="1"/>
</dbReference>
<dbReference type="SUPFAM" id="SSF52540">
    <property type="entry name" value="P-loop containing nucleoside triphosphate hydrolases"/>
    <property type="match status" value="1"/>
</dbReference>
<dbReference type="STRING" id="1122124.GCA_000423165_00876"/>
<evidence type="ECO:0000256" key="7">
    <source>
        <dbReference type="ARBA" id="ARBA00034754"/>
    </source>
</evidence>
<gene>
    <name evidence="11" type="primary">holA</name>
    <name evidence="11" type="ORF">CWI80_02615</name>
</gene>
<dbReference type="Gene3D" id="1.20.272.10">
    <property type="match status" value="1"/>
</dbReference>
<keyword evidence="4" id="KW-0548">Nucleotidyltransferase</keyword>
<accession>A0A432Z8N2</accession>
<feature type="domain" description="DNA polymerase III delta N-terminal" evidence="10">
    <location>
        <begin position="22"/>
        <end position="138"/>
    </location>
</feature>
<dbReference type="InterPro" id="IPR005790">
    <property type="entry name" value="DNA_polIII_delta"/>
</dbReference>
<evidence type="ECO:0000256" key="3">
    <source>
        <dbReference type="ARBA" id="ARBA00022679"/>
    </source>
</evidence>
<evidence type="ECO:0000256" key="1">
    <source>
        <dbReference type="ARBA" id="ARBA00012417"/>
    </source>
</evidence>
<dbReference type="EC" id="2.7.7.7" evidence="1 9"/>
<comment type="catalytic activity">
    <reaction evidence="8">
        <text>DNA(n) + a 2'-deoxyribonucleoside 5'-triphosphate = DNA(n+1) + diphosphate</text>
        <dbReference type="Rhea" id="RHEA:22508"/>
        <dbReference type="Rhea" id="RHEA-COMP:17339"/>
        <dbReference type="Rhea" id="RHEA-COMP:17340"/>
        <dbReference type="ChEBI" id="CHEBI:33019"/>
        <dbReference type="ChEBI" id="CHEBI:61560"/>
        <dbReference type="ChEBI" id="CHEBI:173112"/>
        <dbReference type="EC" id="2.7.7.7"/>
    </reaction>
</comment>
<evidence type="ECO:0000313" key="12">
    <source>
        <dbReference type="Proteomes" id="UP000287022"/>
    </source>
</evidence>
<keyword evidence="3" id="KW-0808">Transferase</keyword>
<dbReference type="GO" id="GO:0003677">
    <property type="term" value="F:DNA binding"/>
    <property type="evidence" value="ECO:0007669"/>
    <property type="project" value="InterPro"/>
</dbReference>
<comment type="caution">
    <text evidence="11">The sequence shown here is derived from an EMBL/GenBank/DDBJ whole genome shotgun (WGS) entry which is preliminary data.</text>
</comment>
<keyword evidence="6" id="KW-0239">DNA-directed DNA polymerase</keyword>
<dbReference type="InterPro" id="IPR010372">
    <property type="entry name" value="DNA_pol3_delta_N"/>
</dbReference>
<dbReference type="GO" id="GO:0009360">
    <property type="term" value="C:DNA polymerase III complex"/>
    <property type="evidence" value="ECO:0007669"/>
    <property type="project" value="UniProtKB-UniRule"/>
</dbReference>
<keyword evidence="5" id="KW-0235">DNA replication</keyword>
<comment type="similarity">
    <text evidence="7">Belongs to the DNA polymerase HolA subunit family.</text>
</comment>
<dbReference type="Gene3D" id="1.10.8.60">
    <property type="match status" value="1"/>
</dbReference>
<evidence type="ECO:0000256" key="9">
    <source>
        <dbReference type="NCBIfam" id="TIGR01128"/>
    </source>
</evidence>
<evidence type="ECO:0000256" key="8">
    <source>
        <dbReference type="ARBA" id="ARBA00049244"/>
    </source>
</evidence>
<sequence>MMQLSELPTHLQQHGLPAVLSIFGDTPLLLDDALQMVRHQAQQQGIDERLRLIQDKQFDWSQLQQQAANFGLFSSVKLIELELPEGKPGREGSDALKSYCADLPDDQVLVITGPKLKQEQLKGKWFQLLQQAGPVIHANSPERRQLPAFIIARGQRHQLTLTPDAAQLLADWFEGNLLALDQELQKLALMALPQPISPDVIMSAAQDQSRFSVFALQDAIVSGDLTGALKRLQRLLEEETEVAILNWMLQREVQKLERLLQGNLRPQDYKSLGIWRQQESSYQQFAKRIGAANLAQLNQLLVRMEYAFKRDSGEQLATLYSHAIVLLCAPQRAPQLTSSCFV</sequence>
<dbReference type="GO" id="GO:0003887">
    <property type="term" value="F:DNA-directed DNA polymerase activity"/>
    <property type="evidence" value="ECO:0007669"/>
    <property type="project" value="UniProtKB-UniRule"/>
</dbReference>
<dbReference type="GO" id="GO:0006261">
    <property type="term" value="P:DNA-templated DNA replication"/>
    <property type="evidence" value="ECO:0007669"/>
    <property type="project" value="TreeGrafter"/>
</dbReference>